<name>A0A2A9DKB2_9CORY</name>
<keyword evidence="7" id="KW-1185">Reference proteome</keyword>
<evidence type="ECO:0000313" key="7">
    <source>
        <dbReference type="Proteomes" id="UP000221653"/>
    </source>
</evidence>
<feature type="domain" description="Photolyase/cryptochrome alpha/beta" evidence="5">
    <location>
        <begin position="1"/>
        <end position="127"/>
    </location>
</feature>
<evidence type="ECO:0000256" key="3">
    <source>
        <dbReference type="PIRSR" id="PIRSR602081-1"/>
    </source>
</evidence>
<dbReference type="GO" id="GO:0009416">
    <property type="term" value="P:response to light stimulus"/>
    <property type="evidence" value="ECO:0007669"/>
    <property type="project" value="TreeGrafter"/>
</dbReference>
<feature type="binding site" evidence="3">
    <location>
        <begin position="366"/>
        <end position="368"/>
    </location>
    <ligand>
        <name>FAD</name>
        <dbReference type="ChEBI" id="CHEBI:57692"/>
    </ligand>
</feature>
<dbReference type="Gene3D" id="1.25.40.80">
    <property type="match status" value="1"/>
</dbReference>
<dbReference type="STRING" id="1724.GCA_001044175_00314"/>
<dbReference type="InterPro" id="IPR014729">
    <property type="entry name" value="Rossmann-like_a/b/a_fold"/>
</dbReference>
<dbReference type="Proteomes" id="UP000221653">
    <property type="component" value="Unassembled WGS sequence"/>
</dbReference>
<dbReference type="InterPro" id="IPR002081">
    <property type="entry name" value="Cryptochrome/DNA_photolyase_1"/>
</dbReference>
<dbReference type="InterPro" id="IPR036155">
    <property type="entry name" value="Crypto/Photolyase_N_sf"/>
</dbReference>
<dbReference type="GO" id="GO:0071949">
    <property type="term" value="F:FAD binding"/>
    <property type="evidence" value="ECO:0007669"/>
    <property type="project" value="TreeGrafter"/>
</dbReference>
<dbReference type="Pfam" id="PF03441">
    <property type="entry name" value="FAD_binding_7"/>
    <property type="match status" value="1"/>
</dbReference>
<keyword evidence="1 3" id="KW-0285">Flavoprotein</keyword>
<comment type="caution">
    <text evidence="6">The sequence shown here is derived from an EMBL/GenBank/DDBJ whole genome shotgun (WGS) entry which is preliminary data.</text>
</comment>
<feature type="binding site" evidence="3">
    <location>
        <position position="221"/>
    </location>
    <ligand>
        <name>FAD</name>
        <dbReference type="ChEBI" id="CHEBI:57692"/>
    </ligand>
</feature>
<dbReference type="InterPro" id="IPR005101">
    <property type="entry name" value="Cryptochr/Photolyase_FAD-bd"/>
</dbReference>
<dbReference type="GO" id="GO:0003904">
    <property type="term" value="F:deoxyribodipyrimidine photo-lyase activity"/>
    <property type="evidence" value="ECO:0007669"/>
    <property type="project" value="TreeGrafter"/>
</dbReference>
<gene>
    <name evidence="6" type="ORF">ATK06_0197</name>
</gene>
<feature type="binding site" evidence="3">
    <location>
        <begin position="234"/>
        <end position="238"/>
    </location>
    <ligand>
        <name>FAD</name>
        <dbReference type="ChEBI" id="CHEBI:57692"/>
    </ligand>
</feature>
<dbReference type="EMBL" id="PDJF01000001">
    <property type="protein sequence ID" value="PFG27148.1"/>
    <property type="molecule type" value="Genomic_DNA"/>
</dbReference>
<dbReference type="SUPFAM" id="SSF48173">
    <property type="entry name" value="Cryptochrome/photolyase FAD-binding domain"/>
    <property type="match status" value="1"/>
</dbReference>
<dbReference type="InterPro" id="IPR006050">
    <property type="entry name" value="DNA_photolyase_N"/>
</dbReference>
<dbReference type="PANTHER" id="PTHR11455:SF9">
    <property type="entry name" value="CRYPTOCHROME CIRCADIAN CLOCK 5 ISOFORM X1"/>
    <property type="match status" value="1"/>
</dbReference>
<evidence type="ECO:0000256" key="2">
    <source>
        <dbReference type="ARBA" id="ARBA00022827"/>
    </source>
</evidence>
<comment type="cofactor">
    <cofactor evidence="3">
        <name>FAD</name>
        <dbReference type="ChEBI" id="CHEBI:57692"/>
    </cofactor>
    <text evidence="3">Binds 1 FAD per subunit.</text>
</comment>
<dbReference type="OrthoDB" id="9772484at2"/>
<dbReference type="SUPFAM" id="SSF52425">
    <property type="entry name" value="Cryptochrome/photolyase, N-terminal domain"/>
    <property type="match status" value="1"/>
</dbReference>
<reference evidence="6 7" key="1">
    <citation type="submission" date="2017-10" db="EMBL/GenBank/DDBJ databases">
        <title>Sequencing the genomes of 1000 actinobacteria strains.</title>
        <authorList>
            <person name="Klenk H.-P."/>
        </authorList>
    </citation>
    <scope>NUCLEOTIDE SEQUENCE [LARGE SCALE GENOMIC DNA]</scope>
    <source>
        <strain evidence="6 7">DSM 20688</strain>
    </source>
</reference>
<proteinExistence type="inferred from homology"/>
<keyword evidence="2 3" id="KW-0274">FAD</keyword>
<dbReference type="Pfam" id="PF00875">
    <property type="entry name" value="DNA_photolyase"/>
    <property type="match status" value="1"/>
</dbReference>
<dbReference type="RefSeq" id="WP_048381500.1">
    <property type="nucleotide sequence ID" value="NZ_LDYE01000011.1"/>
</dbReference>
<protein>
    <submittedName>
        <fullName evidence="6">Deoxyribodipyrimidine photo-lyase</fullName>
    </submittedName>
</protein>
<organism evidence="6 7">
    <name type="scientific">Corynebacterium renale</name>
    <dbReference type="NCBI Taxonomy" id="1724"/>
    <lineage>
        <taxon>Bacteria</taxon>
        <taxon>Bacillati</taxon>
        <taxon>Actinomycetota</taxon>
        <taxon>Actinomycetes</taxon>
        <taxon>Mycobacteriales</taxon>
        <taxon>Corynebacteriaceae</taxon>
        <taxon>Corynebacterium</taxon>
    </lineage>
</organism>
<evidence type="ECO:0000256" key="4">
    <source>
        <dbReference type="RuleBase" id="RU004182"/>
    </source>
</evidence>
<dbReference type="PROSITE" id="PS51645">
    <property type="entry name" value="PHR_CRY_ALPHA_BETA"/>
    <property type="match status" value="1"/>
</dbReference>
<keyword evidence="6" id="KW-0456">Lyase</keyword>
<evidence type="ECO:0000259" key="5">
    <source>
        <dbReference type="PROSITE" id="PS51645"/>
    </source>
</evidence>
<dbReference type="Gene3D" id="1.10.579.10">
    <property type="entry name" value="DNA Cyclobutane Dipyrimidine Photolyase, subunit A, domain 3"/>
    <property type="match status" value="1"/>
</dbReference>
<dbReference type="PANTHER" id="PTHR11455">
    <property type="entry name" value="CRYPTOCHROME"/>
    <property type="match status" value="1"/>
</dbReference>
<accession>A0A2A9DKB2</accession>
<evidence type="ECO:0000313" key="6">
    <source>
        <dbReference type="EMBL" id="PFG27148.1"/>
    </source>
</evidence>
<feature type="binding site" evidence="3">
    <location>
        <position position="266"/>
    </location>
    <ligand>
        <name>FAD</name>
        <dbReference type="ChEBI" id="CHEBI:57692"/>
    </ligand>
</feature>
<keyword evidence="4" id="KW-0157">Chromophore</keyword>
<comment type="similarity">
    <text evidence="4">Belongs to the DNA photolyase family.</text>
</comment>
<dbReference type="PRINTS" id="PR00147">
    <property type="entry name" value="DNAPHOTLYASE"/>
</dbReference>
<dbReference type="Gene3D" id="3.40.50.620">
    <property type="entry name" value="HUPs"/>
    <property type="match status" value="1"/>
</dbReference>
<dbReference type="GO" id="GO:0003677">
    <property type="term" value="F:DNA binding"/>
    <property type="evidence" value="ECO:0007669"/>
    <property type="project" value="TreeGrafter"/>
</dbReference>
<dbReference type="InterPro" id="IPR036134">
    <property type="entry name" value="Crypto/Photolyase_FAD-like_sf"/>
</dbReference>
<evidence type="ECO:0000256" key="1">
    <source>
        <dbReference type="ARBA" id="ARBA00022630"/>
    </source>
</evidence>
<sequence>MTTLLWFRDDLRVTDHAALTAALHDGPTVAVWIRESVGPRPLGAAVRWWYHRSLEELRHSLADLGVPLVFAAGDARSVVPELAARLGATTVRWSRRYAPAARAIDAEVKQTLREAGVSAHSHAGSLLVEPFEVAPAGKEFYQVFTPFYRAASERGFSDPLPAPGPLPEDARATAESPLTLEELGLLAPGPAWWEETVEKHWQPGETAGLAHVTDTAWVPGYATDRDLPGAPDGTSKLSPYLRSGNLSPAYVAVAVSAHSGEDADSWIRQLYWREFCWHIYYHHPALATRPLRTQFELFPYQPDPDVVRAWQRAETGIDFVDAGMAQLWHTGWMHGRVRMSAASLLTKNLLQPWQDGEQWFWNTLVDADEATNPFSWQWVAGCGADAAPYFRIFNPELQQKKFDPTSAYTSHWLKVRGGLPSAPIVDLKESRREALAAYEVVKSGPL</sequence>
<dbReference type="AlphaFoldDB" id="A0A2A9DKB2"/>